<dbReference type="PANTHER" id="PTHR19136:SF86">
    <property type="entry name" value="ADENOSYLCOBINAMIDE-PHOSPHATE GUANYLYLTRANSFERASE"/>
    <property type="match status" value="1"/>
</dbReference>
<organism evidence="3 4">
    <name type="scientific">Halohasta litorea</name>
    <dbReference type="NCBI Taxonomy" id="869891"/>
    <lineage>
        <taxon>Archaea</taxon>
        <taxon>Methanobacteriati</taxon>
        <taxon>Methanobacteriota</taxon>
        <taxon>Stenosarchaea group</taxon>
        <taxon>Halobacteria</taxon>
        <taxon>Halobacteriales</taxon>
        <taxon>Haloferacaceae</taxon>
        <taxon>Halohasta</taxon>
    </lineage>
</organism>
<dbReference type="InterPro" id="IPR029044">
    <property type="entry name" value="Nucleotide-diphossugar_trans"/>
</dbReference>
<dbReference type="Proteomes" id="UP001597052">
    <property type="component" value="Unassembled WGS sequence"/>
</dbReference>
<dbReference type="Gene3D" id="3.90.550.10">
    <property type="entry name" value="Spore Coat Polysaccharide Biosynthesis Protein SpsA, Chain A"/>
    <property type="match status" value="1"/>
</dbReference>
<gene>
    <name evidence="3" type="ORF">ACFSBW_12515</name>
</gene>
<proteinExistence type="predicted"/>
<evidence type="ECO:0000259" key="2">
    <source>
        <dbReference type="Pfam" id="PF12804"/>
    </source>
</evidence>
<comment type="caution">
    <text evidence="3">The sequence shown here is derived from an EMBL/GenBank/DDBJ whole genome shotgun (WGS) entry which is preliminary data.</text>
</comment>
<name>A0ABD6D920_9EURY</name>
<dbReference type="GO" id="GO:0016779">
    <property type="term" value="F:nucleotidyltransferase activity"/>
    <property type="evidence" value="ECO:0007669"/>
    <property type="project" value="UniProtKB-ARBA"/>
</dbReference>
<dbReference type="SUPFAM" id="SSF53448">
    <property type="entry name" value="Nucleotide-diphospho-sugar transferases"/>
    <property type="match status" value="1"/>
</dbReference>
<evidence type="ECO:0000256" key="1">
    <source>
        <dbReference type="ARBA" id="ARBA00022679"/>
    </source>
</evidence>
<protein>
    <submittedName>
        <fullName evidence="3">NTP transferase domain-containing protein</fullName>
    </submittedName>
</protein>
<dbReference type="PANTHER" id="PTHR19136">
    <property type="entry name" value="MOLYBDENUM COFACTOR GUANYLYLTRANSFERASE"/>
    <property type="match status" value="1"/>
</dbReference>
<dbReference type="EMBL" id="JBHUDM010000003">
    <property type="protein sequence ID" value="MFD1642697.1"/>
    <property type="molecule type" value="Genomic_DNA"/>
</dbReference>
<feature type="domain" description="MobA-like NTP transferase" evidence="2">
    <location>
        <begin position="3"/>
        <end position="129"/>
    </location>
</feature>
<evidence type="ECO:0000313" key="4">
    <source>
        <dbReference type="Proteomes" id="UP001597052"/>
    </source>
</evidence>
<dbReference type="InterPro" id="IPR025877">
    <property type="entry name" value="MobA-like_NTP_Trfase"/>
</dbReference>
<dbReference type="AlphaFoldDB" id="A0ABD6D920"/>
<evidence type="ECO:0000313" key="3">
    <source>
        <dbReference type="EMBL" id="MFD1642697.1"/>
    </source>
</evidence>
<dbReference type="RefSeq" id="WP_256396096.1">
    <property type="nucleotide sequence ID" value="NZ_JANHDJ010000003.1"/>
</dbReference>
<keyword evidence="1 3" id="KW-0808">Transferase</keyword>
<dbReference type="Pfam" id="PF12804">
    <property type="entry name" value="NTP_transf_3"/>
    <property type="match status" value="1"/>
</dbReference>
<sequence length="192" mass="20309">MDGLLMCGGEGTRLRPAVGETEKPLVEVDGKPMVDHVVEALQESRVESVIAAVSPATPETAARLADREGVRLVETPGEGYVADLATALDAVEQPVVTVTSDLPLLTGGLVDRAIEAADGESLAVCVPRSLVEQVGASVDTTVDHDGKRVVPTGLNIVGPGEDRRVVWSAERLAINVNRPVDLRRAKELFIDM</sequence>
<reference evidence="3 4" key="1">
    <citation type="journal article" date="2019" name="Int. J. Syst. Evol. Microbiol.">
        <title>The Global Catalogue of Microorganisms (GCM) 10K type strain sequencing project: providing services to taxonomists for standard genome sequencing and annotation.</title>
        <authorList>
            <consortium name="The Broad Institute Genomics Platform"/>
            <consortium name="The Broad Institute Genome Sequencing Center for Infectious Disease"/>
            <person name="Wu L."/>
            <person name="Ma J."/>
        </authorList>
    </citation>
    <scope>NUCLEOTIDE SEQUENCE [LARGE SCALE GENOMIC DNA]</scope>
    <source>
        <strain evidence="3 4">CGMCC 1.10593</strain>
    </source>
</reference>
<keyword evidence="4" id="KW-1185">Reference proteome</keyword>
<accession>A0ABD6D920</accession>